<feature type="transmembrane region" description="Helical" evidence="1">
    <location>
        <begin position="89"/>
        <end position="108"/>
    </location>
</feature>
<gene>
    <name evidence="2" type="ORF">PA27867_0712</name>
</gene>
<proteinExistence type="predicted"/>
<feature type="transmembrane region" description="Helical" evidence="1">
    <location>
        <begin position="152"/>
        <end position="178"/>
    </location>
</feature>
<feature type="transmembrane region" description="Helical" evidence="1">
    <location>
        <begin position="25"/>
        <end position="47"/>
    </location>
</feature>
<keyword evidence="1" id="KW-1133">Transmembrane helix</keyword>
<sequence>MTVDRSAPAPQPRARPDLLDRFLRYWVLWVTLGETVGFLAPALAQLAFAGSPIASAALILAGAIEGAVLGWTQATVLRVVLPELNRSRWVGATAIGAAAAWFVGLLPAEWADVWQRWPAAAQLIVAALLATFLLCSLGFAQWFELRRQLPRAGWWIAGSAAAWCAGLAVFFAVATPLWQPGQSAALVLAIGLLAAVLMALTVAVVSGVVLRALLRRARAGAGHHPDRSTGNESPSQPA</sequence>
<name>A0A1B1BGI7_9MICO</name>
<dbReference type="RefSeq" id="WP_208857296.1">
    <property type="nucleotide sequence ID" value="NZ_CP016282.1"/>
</dbReference>
<keyword evidence="3" id="KW-1185">Reference proteome</keyword>
<organism evidence="2 3">
    <name type="scientific">Cryobacterium arcticum</name>
    <dbReference type="NCBI Taxonomy" id="670052"/>
    <lineage>
        <taxon>Bacteria</taxon>
        <taxon>Bacillati</taxon>
        <taxon>Actinomycetota</taxon>
        <taxon>Actinomycetes</taxon>
        <taxon>Micrococcales</taxon>
        <taxon>Microbacteriaceae</taxon>
        <taxon>Cryobacterium</taxon>
    </lineage>
</organism>
<feature type="transmembrane region" description="Helical" evidence="1">
    <location>
        <begin position="184"/>
        <end position="210"/>
    </location>
</feature>
<feature type="transmembrane region" description="Helical" evidence="1">
    <location>
        <begin position="53"/>
        <end position="77"/>
    </location>
</feature>
<dbReference type="STRING" id="670052.PA27867_0712"/>
<dbReference type="EMBL" id="CP016282">
    <property type="protein sequence ID" value="ANP71679.1"/>
    <property type="molecule type" value="Genomic_DNA"/>
</dbReference>
<feature type="transmembrane region" description="Helical" evidence="1">
    <location>
        <begin position="120"/>
        <end position="140"/>
    </location>
</feature>
<dbReference type="KEGG" id="cart:PA27867_0712"/>
<protein>
    <submittedName>
        <fullName evidence="2">Putative membrane protein</fullName>
    </submittedName>
</protein>
<keyword evidence="1" id="KW-0812">Transmembrane</keyword>
<keyword evidence="1" id="KW-0472">Membrane</keyword>
<evidence type="ECO:0000256" key="1">
    <source>
        <dbReference type="SAM" id="Phobius"/>
    </source>
</evidence>
<evidence type="ECO:0000313" key="3">
    <source>
        <dbReference type="Proteomes" id="UP000092582"/>
    </source>
</evidence>
<reference evidence="2 3" key="1">
    <citation type="submission" date="2016-06" db="EMBL/GenBank/DDBJ databases">
        <title>Genome sequencing of Cryobacterium arcticum PAMC 27867.</title>
        <authorList>
            <person name="Lee J."/>
            <person name="Kim O.-S."/>
        </authorList>
    </citation>
    <scope>NUCLEOTIDE SEQUENCE [LARGE SCALE GENOMIC DNA]</scope>
    <source>
        <strain evidence="2 3">PAMC 27867</strain>
    </source>
</reference>
<accession>A0A1B1BGI7</accession>
<dbReference type="Proteomes" id="UP000092582">
    <property type="component" value="Chromosome 1"/>
</dbReference>
<evidence type="ECO:0000313" key="2">
    <source>
        <dbReference type="EMBL" id="ANP71679.1"/>
    </source>
</evidence>
<dbReference type="AlphaFoldDB" id="A0A1B1BGI7"/>